<protein>
    <recommendedName>
        <fullName evidence="2">Tox-ART-HYD1 domain-containing protein</fullName>
    </recommendedName>
</protein>
<dbReference type="Proteomes" id="UP001230188">
    <property type="component" value="Unassembled WGS sequence"/>
</dbReference>
<name>A0AAD7XRE7_9STRA</name>
<organism evidence="3 4">
    <name type="scientific">Chrysophaeum taylorii</name>
    <dbReference type="NCBI Taxonomy" id="2483200"/>
    <lineage>
        <taxon>Eukaryota</taxon>
        <taxon>Sar</taxon>
        <taxon>Stramenopiles</taxon>
        <taxon>Ochrophyta</taxon>
        <taxon>Pelagophyceae</taxon>
        <taxon>Pelagomonadales</taxon>
        <taxon>Pelagomonadaceae</taxon>
        <taxon>Chrysophaeum</taxon>
    </lineage>
</organism>
<proteinExistence type="predicted"/>
<gene>
    <name evidence="3" type="ORF">CTAYLR_004780</name>
</gene>
<comment type="caution">
    <text evidence="3">The sequence shown here is derived from an EMBL/GenBank/DDBJ whole genome shotgun (WGS) entry which is preliminary data.</text>
</comment>
<evidence type="ECO:0000256" key="1">
    <source>
        <dbReference type="SAM" id="MobiDB-lite"/>
    </source>
</evidence>
<reference evidence="3" key="1">
    <citation type="submission" date="2023-01" db="EMBL/GenBank/DDBJ databases">
        <title>Metagenome sequencing of chrysophaentin producing Chrysophaeum taylorii.</title>
        <authorList>
            <person name="Davison J."/>
            <person name="Bewley C."/>
        </authorList>
    </citation>
    <scope>NUCLEOTIDE SEQUENCE</scope>
    <source>
        <strain evidence="3">NIES-1699</strain>
    </source>
</reference>
<feature type="domain" description="Tox-ART-HYD1" evidence="2">
    <location>
        <begin position="54"/>
        <end position="149"/>
    </location>
</feature>
<feature type="region of interest" description="Disordered" evidence="1">
    <location>
        <begin position="80"/>
        <end position="111"/>
    </location>
</feature>
<evidence type="ECO:0000313" key="4">
    <source>
        <dbReference type="Proteomes" id="UP001230188"/>
    </source>
</evidence>
<dbReference type="Pfam" id="PF15633">
    <property type="entry name" value="Tox-ART-HYD1"/>
    <property type="match status" value="1"/>
</dbReference>
<keyword evidence="4" id="KW-1185">Reference proteome</keyword>
<evidence type="ECO:0000259" key="2">
    <source>
        <dbReference type="Pfam" id="PF15633"/>
    </source>
</evidence>
<sequence length="164" mass="17491">MYTSRGDRIRNPSAYTAAGGRAFSSNGSGIRDPTAYQRAIDASVRQNSDSPVYLYHYTDPGSAAKIENSGMIKASSDGALGSGTYLTAKPPRTSSDRLMTNNYDGAASTRDASKVDSYVRVDAARVQAENGRAATSRDVWKVDGDVKLADAGAKIGSRSNKRKR</sequence>
<accession>A0AAD7XRE7</accession>
<dbReference type="EMBL" id="JAQMWT010000036">
    <property type="protein sequence ID" value="KAJ8613106.1"/>
    <property type="molecule type" value="Genomic_DNA"/>
</dbReference>
<dbReference type="AlphaFoldDB" id="A0AAD7XRE7"/>
<feature type="compositionally biased region" description="Polar residues" evidence="1">
    <location>
        <begin position="92"/>
        <end position="103"/>
    </location>
</feature>
<dbReference type="InterPro" id="IPR028920">
    <property type="entry name" value="Tox-ART-HYD1_dom"/>
</dbReference>
<feature type="region of interest" description="Disordered" evidence="1">
    <location>
        <begin position="1"/>
        <end position="32"/>
    </location>
</feature>
<evidence type="ECO:0000313" key="3">
    <source>
        <dbReference type="EMBL" id="KAJ8613106.1"/>
    </source>
</evidence>
<feature type="compositionally biased region" description="Basic and acidic residues" evidence="1">
    <location>
        <begin position="1"/>
        <end position="10"/>
    </location>
</feature>